<keyword evidence="10" id="KW-1185">Reference proteome</keyword>
<dbReference type="PANTHER" id="PTHR34273:SF2">
    <property type="entry name" value="METHYLTHIORIBOSE KINASE"/>
    <property type="match status" value="1"/>
</dbReference>
<dbReference type="SUPFAM" id="SSF56112">
    <property type="entry name" value="Protein kinase-like (PK-like)"/>
    <property type="match status" value="1"/>
</dbReference>
<evidence type="ECO:0000256" key="5">
    <source>
        <dbReference type="ARBA" id="ARBA00022741"/>
    </source>
</evidence>
<evidence type="ECO:0000256" key="2">
    <source>
        <dbReference type="ARBA" id="ARBA00011738"/>
    </source>
</evidence>
<gene>
    <name evidence="9" type="primary">mtnK</name>
    <name evidence="9" type="ORF">RI196_15850</name>
</gene>
<proteinExistence type="inferred from homology"/>
<dbReference type="PANTHER" id="PTHR34273">
    <property type="entry name" value="METHYLTHIORIBOSE KINASE"/>
    <property type="match status" value="1"/>
</dbReference>
<dbReference type="GO" id="GO:0046522">
    <property type="term" value="F:S-methyl-5-thioribose kinase activity"/>
    <property type="evidence" value="ECO:0007669"/>
    <property type="project" value="UniProtKB-EC"/>
</dbReference>
<dbReference type="NCBIfam" id="TIGR01767">
    <property type="entry name" value="MTRK"/>
    <property type="match status" value="1"/>
</dbReference>
<evidence type="ECO:0000259" key="8">
    <source>
        <dbReference type="Pfam" id="PF01636"/>
    </source>
</evidence>
<reference evidence="9 10" key="1">
    <citation type="submission" date="2023-09" db="EMBL/GenBank/DDBJ databases">
        <title>Different Types of Thermotolerant Ring-Cleaving Dioxygenases derived from Aeribacillus composti HB-1 applied for multiple aromatic hydrocarbons removal.</title>
        <authorList>
            <person name="Cao L."/>
            <person name="Li M."/>
            <person name="Ma T."/>
        </authorList>
    </citation>
    <scope>NUCLEOTIDE SEQUENCE [LARGE SCALE GENOMIC DNA]</scope>
    <source>
        <strain evidence="9 10">HB-1</strain>
    </source>
</reference>
<keyword evidence="7" id="KW-0067">ATP-binding</keyword>
<comment type="subunit">
    <text evidence="2">Homodimer.</text>
</comment>
<evidence type="ECO:0000256" key="3">
    <source>
        <dbReference type="ARBA" id="ARBA00012128"/>
    </source>
</evidence>
<comment type="similarity">
    <text evidence="1">Belongs to the methylthioribose kinase family.</text>
</comment>
<dbReference type="EC" id="2.7.1.100" evidence="3"/>
<dbReference type="RefSeq" id="WP_311066504.1">
    <property type="nucleotide sequence ID" value="NZ_CP134501.1"/>
</dbReference>
<keyword evidence="4 9" id="KW-0808">Transferase</keyword>
<dbReference type="Pfam" id="PF01636">
    <property type="entry name" value="APH"/>
    <property type="match status" value="1"/>
</dbReference>
<dbReference type="Gene3D" id="3.90.1200.10">
    <property type="match status" value="1"/>
</dbReference>
<organism evidence="9 10">
    <name type="scientific">Aeribacillus composti</name>
    <dbReference type="NCBI Taxonomy" id="1868734"/>
    <lineage>
        <taxon>Bacteria</taxon>
        <taxon>Bacillati</taxon>
        <taxon>Bacillota</taxon>
        <taxon>Bacilli</taxon>
        <taxon>Bacillales</taxon>
        <taxon>Bacillaceae</taxon>
        <taxon>Aeribacillus</taxon>
    </lineage>
</organism>
<accession>A0ABY9WC81</accession>
<evidence type="ECO:0000313" key="9">
    <source>
        <dbReference type="EMBL" id="WNF32691.1"/>
    </source>
</evidence>
<dbReference type="GeneID" id="301127466"/>
<dbReference type="Proteomes" id="UP001303701">
    <property type="component" value="Chromosome"/>
</dbReference>
<keyword evidence="5" id="KW-0547">Nucleotide-binding</keyword>
<name>A0ABY9WC81_9BACI</name>
<dbReference type="Gene3D" id="3.30.200.20">
    <property type="entry name" value="Phosphorylase Kinase, domain 1"/>
    <property type="match status" value="1"/>
</dbReference>
<feature type="domain" description="Aminoglycoside phosphotransferase" evidence="8">
    <location>
        <begin position="202"/>
        <end position="268"/>
    </location>
</feature>
<evidence type="ECO:0000256" key="6">
    <source>
        <dbReference type="ARBA" id="ARBA00022777"/>
    </source>
</evidence>
<evidence type="ECO:0000256" key="7">
    <source>
        <dbReference type="ARBA" id="ARBA00022840"/>
    </source>
</evidence>
<sequence length="425" mass="48544">MKDFTTYFTMTEQDVIEYVQKKLDIFEQNAELECREIGDGNLNYVFRVVDQNSGQSVIIKQAGPVARISDAFKVSPDRNRIESEALKLQGELAPGFVPKVYSYDPIMNCCVMDDLSDHEIMRTALLKHKKFPLFADHITTFLVNTLLLTSDAVIDHKEKKALVQKFTNPELCEITEDLVYTEPFYDCEQNDVFPETREFIREEIWNDSKLALETAKLKFDFMTKAQSLLHGDLHTGSIFIKEDSTKIIDPEFAFYGPAGFDIGNVIANLIFAYVNASFTIEDQETKEDYLQYIQQTISDVIELFTKKFLHAWDENIKERTASAPGFKEWYLNSILEDASAAAGLELCRRIIGIAHVKDITSIENKESRTLAEKICLTAGKTFILERANIRTGDDFVNVLLQSVRKFIEGEKFYDSSKSHSIRTTG</sequence>
<dbReference type="PIRSF" id="PIRSF031134">
    <property type="entry name" value="MTRK"/>
    <property type="match status" value="1"/>
</dbReference>
<protein>
    <recommendedName>
        <fullName evidence="3">S-methyl-5-thioribose kinase</fullName>
        <ecNumber evidence="3">2.7.1.100</ecNumber>
    </recommendedName>
</protein>
<dbReference type="InterPro" id="IPR011009">
    <property type="entry name" value="Kinase-like_dom_sf"/>
</dbReference>
<keyword evidence="6 9" id="KW-0418">Kinase</keyword>
<dbReference type="EMBL" id="CP134501">
    <property type="protein sequence ID" value="WNF32691.1"/>
    <property type="molecule type" value="Genomic_DNA"/>
</dbReference>
<evidence type="ECO:0000256" key="1">
    <source>
        <dbReference type="ARBA" id="ARBA00010165"/>
    </source>
</evidence>
<dbReference type="InterPro" id="IPR002575">
    <property type="entry name" value="Aminoglycoside_PTrfase"/>
</dbReference>
<dbReference type="InterPro" id="IPR009212">
    <property type="entry name" value="Methylthioribose_kinase"/>
</dbReference>
<evidence type="ECO:0000313" key="10">
    <source>
        <dbReference type="Proteomes" id="UP001303701"/>
    </source>
</evidence>
<evidence type="ECO:0000256" key="4">
    <source>
        <dbReference type="ARBA" id="ARBA00022679"/>
    </source>
</evidence>